<dbReference type="Proteomes" id="UP001595724">
    <property type="component" value="Unassembled WGS sequence"/>
</dbReference>
<organism evidence="2 3">
    <name type="scientific">Luteimonas notoginsengisoli</name>
    <dbReference type="NCBI Taxonomy" id="1578200"/>
    <lineage>
        <taxon>Bacteria</taxon>
        <taxon>Pseudomonadati</taxon>
        <taxon>Pseudomonadota</taxon>
        <taxon>Gammaproteobacteria</taxon>
        <taxon>Lysobacterales</taxon>
        <taxon>Lysobacteraceae</taxon>
        <taxon>Luteimonas</taxon>
    </lineage>
</organism>
<keyword evidence="1" id="KW-1133">Transmembrane helix</keyword>
<evidence type="ECO:0000256" key="1">
    <source>
        <dbReference type="SAM" id="Phobius"/>
    </source>
</evidence>
<name>A0ABV7UV18_9GAMM</name>
<evidence type="ECO:0000313" key="2">
    <source>
        <dbReference type="EMBL" id="MFC3660348.1"/>
    </source>
</evidence>
<reference evidence="3" key="1">
    <citation type="journal article" date="2019" name="Int. J. Syst. Evol. Microbiol.">
        <title>The Global Catalogue of Microorganisms (GCM) 10K type strain sequencing project: providing services to taxonomists for standard genome sequencing and annotation.</title>
        <authorList>
            <consortium name="The Broad Institute Genomics Platform"/>
            <consortium name="The Broad Institute Genome Sequencing Center for Infectious Disease"/>
            <person name="Wu L."/>
            <person name="Ma J."/>
        </authorList>
    </citation>
    <scope>NUCLEOTIDE SEQUENCE [LARGE SCALE GENOMIC DNA]</scope>
    <source>
        <strain evidence="3">KCTC 42211</strain>
    </source>
</reference>
<keyword evidence="1" id="KW-0812">Transmembrane</keyword>
<keyword evidence="1" id="KW-0472">Membrane</keyword>
<feature type="transmembrane region" description="Helical" evidence="1">
    <location>
        <begin position="33"/>
        <end position="54"/>
    </location>
</feature>
<dbReference type="RefSeq" id="WP_386709630.1">
    <property type="nucleotide sequence ID" value="NZ_JBHRYF010000008.1"/>
</dbReference>
<comment type="caution">
    <text evidence="2">The sequence shown here is derived from an EMBL/GenBank/DDBJ whole genome shotgun (WGS) entry which is preliminary data.</text>
</comment>
<accession>A0ABV7UV18</accession>
<proteinExistence type="predicted"/>
<sequence length="109" mass="11313">MRKTKVILLSVTAIFAIWSLASGAAYLEWRLPGGLPLGNALAASGLAGLAGIAVELNRQRSVLRTASWVSLGLAVAWLPGSIALAGNLELTFSGDAGTLWIWLTLGIIA</sequence>
<evidence type="ECO:0000313" key="3">
    <source>
        <dbReference type="Proteomes" id="UP001595724"/>
    </source>
</evidence>
<gene>
    <name evidence="2" type="ORF">ACFOM9_09750</name>
</gene>
<feature type="transmembrane region" description="Helical" evidence="1">
    <location>
        <begin position="66"/>
        <end position="84"/>
    </location>
</feature>
<protein>
    <submittedName>
        <fullName evidence="2">Uncharacterized protein</fullName>
    </submittedName>
</protein>
<keyword evidence="3" id="KW-1185">Reference proteome</keyword>
<dbReference type="EMBL" id="JBHRYF010000008">
    <property type="protein sequence ID" value="MFC3660348.1"/>
    <property type="molecule type" value="Genomic_DNA"/>
</dbReference>